<organism evidence="2">
    <name type="scientific">hydrocarbon metagenome</name>
    <dbReference type="NCBI Taxonomy" id="938273"/>
    <lineage>
        <taxon>unclassified sequences</taxon>
        <taxon>metagenomes</taxon>
        <taxon>ecological metagenomes</taxon>
    </lineage>
</organism>
<dbReference type="InterPro" id="IPR013766">
    <property type="entry name" value="Thioredoxin_domain"/>
</dbReference>
<dbReference type="Gene3D" id="3.40.30.10">
    <property type="entry name" value="Glutaredoxin"/>
    <property type="match status" value="1"/>
</dbReference>
<evidence type="ECO:0000259" key="1">
    <source>
        <dbReference type="PROSITE" id="PS51352"/>
    </source>
</evidence>
<feature type="domain" description="Thioredoxin" evidence="1">
    <location>
        <begin position="37"/>
        <end position="184"/>
    </location>
</feature>
<evidence type="ECO:0000313" key="2">
    <source>
        <dbReference type="EMBL" id="KUG14311.1"/>
    </source>
</evidence>
<dbReference type="InterPro" id="IPR036249">
    <property type="entry name" value="Thioredoxin-like_sf"/>
</dbReference>
<name>A0A0W8F0A1_9ZZZZ</name>
<accession>A0A0W8F0A1</accession>
<dbReference type="PROSITE" id="PS51352">
    <property type="entry name" value="THIOREDOXIN_2"/>
    <property type="match status" value="1"/>
</dbReference>
<proteinExistence type="predicted"/>
<gene>
    <name evidence="2" type="ORF">ASZ90_016055</name>
</gene>
<sequence length="185" mass="19801">MMQKRHGNGMEGRVAGIGLLLVLLTCTGCMTADPPVSGSDSTWRTMELTDVRSGTTFTVADLNDLPVLIQPFTLTCPVCTRQQAEIANLHATGDIPFVMIGLDIDPNGDDPSLRAYTGQHNSYGLYARSPTEMTRLLVGEFGMLILSPAQAPLVLVCPDGTARILSPGIRSSAELARVLREVCPS</sequence>
<dbReference type="EMBL" id="LNQE01001674">
    <property type="protein sequence ID" value="KUG14311.1"/>
    <property type="molecule type" value="Genomic_DNA"/>
</dbReference>
<dbReference type="AlphaFoldDB" id="A0A0W8F0A1"/>
<protein>
    <recommendedName>
        <fullName evidence="1">Thioredoxin domain-containing protein</fullName>
    </recommendedName>
</protein>
<reference evidence="2" key="1">
    <citation type="journal article" date="2015" name="Proc. Natl. Acad. Sci. U.S.A.">
        <title>Networks of energetic and metabolic interactions define dynamics in microbial communities.</title>
        <authorList>
            <person name="Embree M."/>
            <person name="Liu J.K."/>
            <person name="Al-Bassam M.M."/>
            <person name="Zengler K."/>
        </authorList>
    </citation>
    <scope>NUCLEOTIDE SEQUENCE</scope>
</reference>
<dbReference type="SUPFAM" id="SSF52833">
    <property type="entry name" value="Thioredoxin-like"/>
    <property type="match status" value="1"/>
</dbReference>
<comment type="caution">
    <text evidence="2">The sequence shown here is derived from an EMBL/GenBank/DDBJ whole genome shotgun (WGS) entry which is preliminary data.</text>
</comment>